<dbReference type="EMBL" id="JAODUP010000109">
    <property type="protein sequence ID" value="KAK2161810.1"/>
    <property type="molecule type" value="Genomic_DNA"/>
</dbReference>
<dbReference type="InterPro" id="IPR029069">
    <property type="entry name" value="HotDog_dom_sf"/>
</dbReference>
<keyword evidence="2" id="KW-1185">Reference proteome</keyword>
<accession>A0AAD9JZX7</accession>
<dbReference type="PANTHER" id="PTHR34487:SF1">
    <property type="entry name" value="ACYL-ACP THIOESTERASE"/>
    <property type="match status" value="1"/>
</dbReference>
<organism evidence="1 2">
    <name type="scientific">Paralvinella palmiformis</name>
    <dbReference type="NCBI Taxonomy" id="53620"/>
    <lineage>
        <taxon>Eukaryota</taxon>
        <taxon>Metazoa</taxon>
        <taxon>Spiralia</taxon>
        <taxon>Lophotrochozoa</taxon>
        <taxon>Annelida</taxon>
        <taxon>Polychaeta</taxon>
        <taxon>Sedentaria</taxon>
        <taxon>Canalipalpata</taxon>
        <taxon>Terebellida</taxon>
        <taxon>Terebelliformia</taxon>
        <taxon>Alvinellidae</taxon>
        <taxon>Paralvinella</taxon>
    </lineage>
</organism>
<name>A0AAD9JZX7_9ANNE</name>
<protein>
    <submittedName>
        <fullName evidence="1">Uncharacterized protein</fullName>
    </submittedName>
</protein>
<dbReference type="SUPFAM" id="SSF54637">
    <property type="entry name" value="Thioesterase/thiol ester dehydrase-isomerase"/>
    <property type="match status" value="1"/>
</dbReference>
<dbReference type="PANTHER" id="PTHR34487">
    <property type="entry name" value="ACYL-ACP THIOESTERASE"/>
    <property type="match status" value="1"/>
</dbReference>
<dbReference type="AlphaFoldDB" id="A0AAD9JZX7"/>
<dbReference type="Proteomes" id="UP001208570">
    <property type="component" value="Unassembled WGS sequence"/>
</dbReference>
<reference evidence="1" key="1">
    <citation type="journal article" date="2023" name="Mol. Biol. Evol.">
        <title>Third-Generation Sequencing Reveals the Adaptive Role of the Epigenome in Three Deep-Sea Polychaetes.</title>
        <authorList>
            <person name="Perez M."/>
            <person name="Aroh O."/>
            <person name="Sun Y."/>
            <person name="Lan Y."/>
            <person name="Juniper S.K."/>
            <person name="Young C.R."/>
            <person name="Angers B."/>
            <person name="Qian P.Y."/>
        </authorList>
    </citation>
    <scope>NUCLEOTIDE SEQUENCE</scope>
    <source>
        <strain evidence="1">P08H-3</strain>
    </source>
</reference>
<sequence>MKDEQFLANPIKGSVMVMLGQIFTIQPHVYKKFVLDYPMELENRLIAVSKSTFVRKISLSEIKTGSEVVSVLQKLVHMDMATKKSCKLPQKVLDLLMDVKGTDVQDVFQNIVPQQPTEKAFTCTQMVKHSDMDFLMHTNQGTYMRFAFDCAAEAASQNGFQVIKEDICRYQVVKANTLHMSETFAGDKLIVKVWDDDVDPYRLHCAIFKNKTNVFYVSMNLTDDVI</sequence>
<evidence type="ECO:0000313" key="2">
    <source>
        <dbReference type="Proteomes" id="UP001208570"/>
    </source>
</evidence>
<evidence type="ECO:0000313" key="1">
    <source>
        <dbReference type="EMBL" id="KAK2161810.1"/>
    </source>
</evidence>
<dbReference type="Gene3D" id="3.10.129.10">
    <property type="entry name" value="Hotdog Thioesterase"/>
    <property type="match status" value="1"/>
</dbReference>
<gene>
    <name evidence="1" type="ORF">LSH36_109g02014</name>
</gene>
<proteinExistence type="predicted"/>
<comment type="caution">
    <text evidence="1">The sequence shown here is derived from an EMBL/GenBank/DDBJ whole genome shotgun (WGS) entry which is preliminary data.</text>
</comment>